<comment type="similarity">
    <text evidence="2">Belongs to the 5'-AMP-activated protein kinase beta subunit family.</text>
</comment>
<dbReference type="InterPro" id="IPR014756">
    <property type="entry name" value="Ig_E-set"/>
</dbReference>
<evidence type="ECO:0000256" key="2">
    <source>
        <dbReference type="ARBA" id="ARBA00010926"/>
    </source>
</evidence>
<dbReference type="GO" id="GO:0005737">
    <property type="term" value="C:cytoplasm"/>
    <property type="evidence" value="ECO:0007669"/>
    <property type="project" value="UniProtKB-SubCell"/>
</dbReference>
<gene>
    <name evidence="7" type="primary">NDAI0I02890</name>
    <name evidence="7" type="ordered locus">NDAI_0I02890</name>
</gene>
<keyword evidence="3" id="KW-0963">Cytoplasm</keyword>
<dbReference type="GO" id="GO:0031588">
    <property type="term" value="C:nucleotide-activated protein kinase complex"/>
    <property type="evidence" value="ECO:0007669"/>
    <property type="project" value="TreeGrafter"/>
</dbReference>
<dbReference type="SMART" id="SM01010">
    <property type="entry name" value="AMPKBI"/>
    <property type="match status" value="1"/>
</dbReference>
<reference evidence="7 8" key="1">
    <citation type="journal article" date="2011" name="Proc. Natl. Acad. Sci. U.S.A.">
        <title>Evolutionary erosion of yeast sex chromosomes by mating-type switching accidents.</title>
        <authorList>
            <person name="Gordon J.L."/>
            <person name="Armisen D."/>
            <person name="Proux-Wera E."/>
            <person name="Oheigeartaigh S.S."/>
            <person name="Byrne K.P."/>
            <person name="Wolfe K.H."/>
        </authorList>
    </citation>
    <scope>NUCLEOTIDE SEQUENCE [LARGE SCALE GENOMIC DNA]</scope>
    <source>
        <strain evidence="8">ATCC 10597 / BCRC 20456 / CBS 421 / NBRC 0211 / NRRL Y-12639</strain>
    </source>
</reference>
<evidence type="ECO:0000313" key="8">
    <source>
        <dbReference type="Proteomes" id="UP000000689"/>
    </source>
</evidence>
<evidence type="ECO:0000256" key="5">
    <source>
        <dbReference type="SAM" id="MobiDB-lite"/>
    </source>
</evidence>
<evidence type="ECO:0000256" key="3">
    <source>
        <dbReference type="ARBA" id="ARBA00022490"/>
    </source>
</evidence>
<dbReference type="HOGENOM" id="CLU_033562_1_0_1"/>
<feature type="region of interest" description="Disordered" evidence="5">
    <location>
        <begin position="195"/>
        <end position="230"/>
    </location>
</feature>
<dbReference type="GO" id="GO:0019901">
    <property type="term" value="F:protein kinase binding"/>
    <property type="evidence" value="ECO:0007669"/>
    <property type="project" value="TreeGrafter"/>
</dbReference>
<evidence type="ECO:0000259" key="6">
    <source>
        <dbReference type="SMART" id="SM01010"/>
    </source>
</evidence>
<feature type="compositionally biased region" description="Polar residues" evidence="5">
    <location>
        <begin position="1"/>
        <end position="30"/>
    </location>
</feature>
<feature type="compositionally biased region" description="Basic residues" evidence="5">
    <location>
        <begin position="371"/>
        <end position="383"/>
    </location>
</feature>
<feature type="region of interest" description="Disordered" evidence="5">
    <location>
        <begin position="1"/>
        <end position="167"/>
    </location>
</feature>
<dbReference type="InterPro" id="IPR037256">
    <property type="entry name" value="ASC_dom_sf"/>
</dbReference>
<dbReference type="Gene3D" id="6.20.250.60">
    <property type="match status" value="1"/>
</dbReference>
<dbReference type="Pfam" id="PF04739">
    <property type="entry name" value="AMPKBI"/>
    <property type="match status" value="1"/>
</dbReference>
<dbReference type="GeneID" id="11493868"/>
<dbReference type="GO" id="GO:0005634">
    <property type="term" value="C:nucleus"/>
    <property type="evidence" value="ECO:0007669"/>
    <property type="project" value="TreeGrafter"/>
</dbReference>
<accession>G0WGE6</accession>
<organism evidence="7 8">
    <name type="scientific">Naumovozyma dairenensis (strain ATCC 10597 / BCRC 20456 / CBS 421 / NBRC 0211 / NRRL Y-12639)</name>
    <name type="common">Saccharomyces dairenensis</name>
    <dbReference type="NCBI Taxonomy" id="1071378"/>
    <lineage>
        <taxon>Eukaryota</taxon>
        <taxon>Fungi</taxon>
        <taxon>Dikarya</taxon>
        <taxon>Ascomycota</taxon>
        <taxon>Saccharomycotina</taxon>
        <taxon>Saccharomycetes</taxon>
        <taxon>Saccharomycetales</taxon>
        <taxon>Saccharomycetaceae</taxon>
        <taxon>Naumovozyma</taxon>
    </lineage>
</organism>
<feature type="region of interest" description="Disordered" evidence="5">
    <location>
        <begin position="326"/>
        <end position="420"/>
    </location>
</feature>
<dbReference type="AlphaFoldDB" id="G0WGE6"/>
<dbReference type="CDD" id="cd02859">
    <property type="entry name" value="E_set_AMPKbeta_like_N"/>
    <property type="match status" value="1"/>
</dbReference>
<proteinExistence type="inferred from homology"/>
<dbReference type="InterPro" id="IPR050827">
    <property type="entry name" value="CRP1_MDG1_kinase"/>
</dbReference>
<name>G0WGE6_NAUDC</name>
<evidence type="ECO:0000256" key="1">
    <source>
        <dbReference type="ARBA" id="ARBA00004496"/>
    </source>
</evidence>
<dbReference type="InterPro" id="IPR032640">
    <property type="entry name" value="AMPK1_CBM"/>
</dbReference>
<feature type="domain" description="Association with the SNF1 complex (ASC)" evidence="6">
    <location>
        <begin position="447"/>
        <end position="581"/>
    </location>
</feature>
<dbReference type="Gene3D" id="2.60.40.10">
    <property type="entry name" value="Immunoglobulins"/>
    <property type="match status" value="1"/>
</dbReference>
<dbReference type="FunFam" id="2.60.40.10:FF:000562">
    <property type="entry name" value="Snf1 kinase complex beta-subunit Gal83"/>
    <property type="match status" value="1"/>
</dbReference>
<sequence length="582" mass="64198">MGNNPSHPATSHTKGASSISSKPFPITSSTDKNKLKKRVTEPSNTYTTSKPMNIIKHAATPPATHANESNTPIKDTLSDNNNNNNNNNNDREKSNTSSNNDTLTKKKSTLLLHEEDEDEADLSPFSLDNPMSHDSMSSVSNSNSDISDSSDIISLSSSQKNEGQTKAAGYDIEDDDMQVLNKEVTSIEETVKDQETTLKTLTSKSDENTVGGGENDEGKTAATAPKKEEEEKPKIMMYPVEIEWLQGGDKVYVTGSFTGWRKMISLIPDPEKPGTLHVKLQLPEGTHRFRFIVDNELRFSDYLPTATDQTGNFVNYLEVKAPIPPASTANAKMNENEDENANVRRRRASKDIDANLLAMSLEDHKDEGGHARRKSVSKSKKRKDSISHSGTMEAKDDVKSKKERRKSKVSGTDDEPMSARSRIALEIRNDPEDFGDGYSRFHEPGEELKKKYEYTQDIPSVFTDPKVMEEYYLTLDRKKSSGNSHSLQWLTPPQLPAHLESVILNEDGGGSGSRSGKSNGSSGGSSNTISGVENISGALPIPNHVVLNHLVTTSIKHNTLCVASIIRYKHKYATQILYTPLQ</sequence>
<keyword evidence="8" id="KW-1185">Reference proteome</keyword>
<dbReference type="Pfam" id="PF16561">
    <property type="entry name" value="AMPK1_CBM"/>
    <property type="match status" value="1"/>
</dbReference>
<dbReference type="EMBL" id="HE580275">
    <property type="protein sequence ID" value="CCD26857.1"/>
    <property type="molecule type" value="Genomic_DNA"/>
</dbReference>
<feature type="compositionally biased region" description="Low complexity" evidence="5">
    <location>
        <begin position="514"/>
        <end position="529"/>
    </location>
</feature>
<dbReference type="GO" id="GO:0007165">
    <property type="term" value="P:signal transduction"/>
    <property type="evidence" value="ECO:0007669"/>
    <property type="project" value="UniProtKB-ARBA"/>
</dbReference>
<dbReference type="SUPFAM" id="SSF160219">
    <property type="entry name" value="AMPKBI-like"/>
    <property type="match status" value="1"/>
</dbReference>
<dbReference type="RefSeq" id="XP_003672100.1">
    <property type="nucleotide sequence ID" value="XM_003672052.1"/>
</dbReference>
<feature type="compositionally biased region" description="Polar residues" evidence="5">
    <location>
        <begin position="41"/>
        <end position="51"/>
    </location>
</feature>
<dbReference type="InterPro" id="IPR006828">
    <property type="entry name" value="ASC_dom"/>
</dbReference>
<dbReference type="Proteomes" id="UP000000689">
    <property type="component" value="Chromosome 9"/>
</dbReference>
<feature type="region of interest" description="Disordered" evidence="5">
    <location>
        <begin position="504"/>
        <end position="529"/>
    </location>
</feature>
<dbReference type="PANTHER" id="PTHR10343">
    <property type="entry name" value="5'-AMP-ACTIVATED PROTEIN KINASE , BETA SUBUNIT"/>
    <property type="match status" value="1"/>
</dbReference>
<dbReference type="STRING" id="1071378.G0WGE6"/>
<feature type="compositionally biased region" description="Low complexity" evidence="5">
    <location>
        <begin position="132"/>
        <end position="158"/>
    </location>
</feature>
<comment type="subcellular location">
    <subcellularLocation>
        <location evidence="1">Cytoplasm</location>
    </subcellularLocation>
</comment>
<protein>
    <recommendedName>
        <fullName evidence="6">Association with the SNF1 complex (ASC) domain-containing protein</fullName>
    </recommendedName>
</protein>
<dbReference type="SUPFAM" id="SSF81296">
    <property type="entry name" value="E set domains"/>
    <property type="match status" value="1"/>
</dbReference>
<dbReference type="PANTHER" id="PTHR10343:SF84">
    <property type="entry name" value="5'-AMP-ACTIVATED PROTEIN KINASE SUBUNIT BETA-1"/>
    <property type="match status" value="1"/>
</dbReference>
<dbReference type="InterPro" id="IPR013783">
    <property type="entry name" value="Ig-like_fold"/>
</dbReference>
<evidence type="ECO:0000313" key="7">
    <source>
        <dbReference type="EMBL" id="CCD26857.1"/>
    </source>
</evidence>
<dbReference type="KEGG" id="ndi:NDAI_0I02890"/>
<keyword evidence="4" id="KW-0597">Phosphoprotein</keyword>
<dbReference type="GO" id="GO:0043254">
    <property type="term" value="P:regulation of protein-containing complex assembly"/>
    <property type="evidence" value="ECO:0007669"/>
    <property type="project" value="UniProtKB-ARBA"/>
</dbReference>
<dbReference type="eggNOG" id="KOG1616">
    <property type="taxonomic scope" value="Eukaryota"/>
</dbReference>
<dbReference type="GO" id="GO:0140767">
    <property type="term" value="F:enzyme-substrate adaptor activity"/>
    <property type="evidence" value="ECO:0007669"/>
    <property type="project" value="UniProtKB-ARBA"/>
</dbReference>
<dbReference type="OrthoDB" id="531008at2759"/>
<feature type="compositionally biased region" description="Basic and acidic residues" evidence="5">
    <location>
        <begin position="361"/>
        <end position="370"/>
    </location>
</feature>
<dbReference type="GO" id="GO:0001403">
    <property type="term" value="P:invasive growth in response to glucose limitation"/>
    <property type="evidence" value="ECO:0007669"/>
    <property type="project" value="UniProtKB-ARBA"/>
</dbReference>
<evidence type="ECO:0000256" key="4">
    <source>
        <dbReference type="ARBA" id="ARBA00022553"/>
    </source>
</evidence>